<organism evidence="4 5">
    <name type="scientific">Kribbella sandramycini</name>
    <dbReference type="NCBI Taxonomy" id="60450"/>
    <lineage>
        <taxon>Bacteria</taxon>
        <taxon>Bacillati</taxon>
        <taxon>Actinomycetota</taxon>
        <taxon>Actinomycetes</taxon>
        <taxon>Propionibacteriales</taxon>
        <taxon>Kribbellaceae</taxon>
        <taxon>Kribbella</taxon>
    </lineage>
</organism>
<dbReference type="RefSeq" id="WP_171675990.1">
    <property type="nucleotide sequence ID" value="NZ_BAAAGT010000016.1"/>
</dbReference>
<reference evidence="4 5" key="1">
    <citation type="submission" date="2020-05" db="EMBL/GenBank/DDBJ databases">
        <title>Genome sequence of Kribbella sandramycini ATCC 39419.</title>
        <authorList>
            <person name="Maclea K.S."/>
            <person name="Fair J.L."/>
        </authorList>
    </citation>
    <scope>NUCLEOTIDE SEQUENCE [LARGE SCALE GENOMIC DNA]</scope>
    <source>
        <strain evidence="4 5">ATCC 39419</strain>
    </source>
</reference>
<gene>
    <name evidence="3" type="ORF">HNR71_007048</name>
    <name evidence="4" type="ORF">HPO96_23370</name>
</gene>
<keyword evidence="1" id="KW-0732">Signal</keyword>
<dbReference type="Proteomes" id="UP000534306">
    <property type="component" value="Unassembled WGS sequence"/>
</dbReference>
<sequence>MSKIPISRRTFGTLTAGAAATAAGLVVTSRTAAAATIAPDARLGLVWEGAQEAGASMGTGAHYGLRNTGELIWNSFRIRRDNAVTEWAAPKVIATGWTTPVQLFSSGATIYTIDASGALRWHSYSAPDTGDGQWHPDSGTVIGSGFQTMRKVAYAGSGIFYTVDSSANLRWYRHTDVLGGKGTWAPGSGRIIDDGWGDLHAFTAVGGNIYAAAPSGVLRWYNYSDSWGGQGSFDPRSGSIVDDGGWQLATSIRAIATMPWITIRTIDAGSTLRWFRHYFNDEGGVWHPNSATVAGPWPR</sequence>
<evidence type="ECO:0000256" key="1">
    <source>
        <dbReference type="SAM" id="SignalP"/>
    </source>
</evidence>
<dbReference type="InterPro" id="IPR023294">
    <property type="entry name" value="Tachylectin2"/>
</dbReference>
<dbReference type="AlphaFoldDB" id="A0A7Y4P2K0"/>
<dbReference type="Proteomes" id="UP000553957">
    <property type="component" value="Unassembled WGS sequence"/>
</dbReference>
<dbReference type="EMBL" id="JACHKF010000001">
    <property type="protein sequence ID" value="MBB6571411.1"/>
    <property type="molecule type" value="Genomic_DNA"/>
</dbReference>
<evidence type="ECO:0000313" key="3">
    <source>
        <dbReference type="EMBL" id="MBB6571411.1"/>
    </source>
</evidence>
<feature type="chain" id="PRO_5036217997" description="Tachylectin 2 domain-containing protein" evidence="1">
    <location>
        <begin position="35"/>
        <end position="299"/>
    </location>
</feature>
<dbReference type="Gene3D" id="2.115.10.10">
    <property type="entry name" value="Tachylectin 2"/>
    <property type="match status" value="1"/>
</dbReference>
<evidence type="ECO:0000313" key="4">
    <source>
        <dbReference type="EMBL" id="NOL43189.1"/>
    </source>
</evidence>
<feature type="signal peptide" evidence="1">
    <location>
        <begin position="1"/>
        <end position="34"/>
    </location>
</feature>
<dbReference type="Pfam" id="PF14517">
    <property type="entry name" value="Tachylectin"/>
    <property type="match status" value="1"/>
</dbReference>
<dbReference type="PROSITE" id="PS51318">
    <property type="entry name" value="TAT"/>
    <property type="match status" value="1"/>
</dbReference>
<name>A0A7Y4P2K0_9ACTN</name>
<keyword evidence="5" id="KW-1185">Reference proteome</keyword>
<evidence type="ECO:0000313" key="5">
    <source>
        <dbReference type="Proteomes" id="UP000534306"/>
    </source>
</evidence>
<accession>A0A7Y4P2K0</accession>
<proteinExistence type="predicted"/>
<feature type="domain" description="Tachylectin 2" evidence="2">
    <location>
        <begin position="41"/>
        <end position="230"/>
    </location>
</feature>
<protein>
    <recommendedName>
        <fullName evidence="2">Tachylectin 2 domain-containing protein</fullName>
    </recommendedName>
</protein>
<evidence type="ECO:0000259" key="2">
    <source>
        <dbReference type="Pfam" id="PF14517"/>
    </source>
</evidence>
<reference evidence="3 6" key="2">
    <citation type="submission" date="2020-08" db="EMBL/GenBank/DDBJ databases">
        <title>Sequencing the genomes of 1000 actinobacteria strains.</title>
        <authorList>
            <person name="Klenk H.-P."/>
        </authorList>
    </citation>
    <scope>NUCLEOTIDE SEQUENCE [LARGE SCALE GENOMIC DNA]</scope>
    <source>
        <strain evidence="3 6">DSM 15626</strain>
    </source>
</reference>
<comment type="caution">
    <text evidence="4">The sequence shown here is derived from an EMBL/GenBank/DDBJ whole genome shotgun (WGS) entry which is preliminary data.</text>
</comment>
<dbReference type="InterPro" id="IPR006311">
    <property type="entry name" value="TAT_signal"/>
</dbReference>
<evidence type="ECO:0000313" key="6">
    <source>
        <dbReference type="Proteomes" id="UP000553957"/>
    </source>
</evidence>
<dbReference type="EMBL" id="JABJRC010000006">
    <property type="protein sequence ID" value="NOL43189.1"/>
    <property type="molecule type" value="Genomic_DNA"/>
</dbReference>